<dbReference type="InterPro" id="IPR051906">
    <property type="entry name" value="TolC-like"/>
</dbReference>
<keyword evidence="10" id="KW-1185">Reference proteome</keyword>
<evidence type="ECO:0000256" key="4">
    <source>
        <dbReference type="ARBA" id="ARBA00022452"/>
    </source>
</evidence>
<evidence type="ECO:0000256" key="1">
    <source>
        <dbReference type="ARBA" id="ARBA00004442"/>
    </source>
</evidence>
<dbReference type="InterPro" id="IPR003423">
    <property type="entry name" value="OMP_efflux"/>
</dbReference>
<evidence type="ECO:0000313" key="10">
    <source>
        <dbReference type="Proteomes" id="UP001242010"/>
    </source>
</evidence>
<dbReference type="PANTHER" id="PTHR30026:SF20">
    <property type="entry name" value="OUTER MEMBRANE PROTEIN TOLC"/>
    <property type="match status" value="1"/>
</dbReference>
<name>A0ABN6UZ15_9BACT</name>
<evidence type="ECO:0008006" key="11">
    <source>
        <dbReference type="Google" id="ProtNLM"/>
    </source>
</evidence>
<reference evidence="10" key="1">
    <citation type="journal article" date="2023" name="Int. J. Syst. Evol. Microbiol.">
        <title>Mesoterricola silvestris gen. nov., sp. nov., Mesoterricola sediminis sp. nov., Geothrix oryzae sp. nov., Geothrix edaphica sp. nov., Geothrix rubra sp. nov., and Geothrix limicola sp. nov., six novel members of Acidobacteriota isolated from soils.</title>
        <authorList>
            <person name="Itoh H."/>
            <person name="Sugisawa Y."/>
            <person name="Mise K."/>
            <person name="Xu Z."/>
            <person name="Kuniyasu M."/>
            <person name="Ushijima N."/>
            <person name="Kawano K."/>
            <person name="Kobayashi E."/>
            <person name="Shiratori Y."/>
            <person name="Masuda Y."/>
            <person name="Senoo K."/>
        </authorList>
    </citation>
    <scope>NUCLEOTIDE SEQUENCE [LARGE SCALE GENOMIC DNA]</scope>
    <source>
        <strain evidence="10">Red222</strain>
    </source>
</reference>
<protein>
    <recommendedName>
        <fullName evidence="11">TolC family protein</fullName>
    </recommendedName>
</protein>
<evidence type="ECO:0000256" key="5">
    <source>
        <dbReference type="ARBA" id="ARBA00022692"/>
    </source>
</evidence>
<evidence type="ECO:0000313" key="9">
    <source>
        <dbReference type="EMBL" id="BDU70296.1"/>
    </source>
</evidence>
<evidence type="ECO:0000256" key="8">
    <source>
        <dbReference type="SAM" id="MobiDB-lite"/>
    </source>
</evidence>
<feature type="compositionally biased region" description="Polar residues" evidence="8">
    <location>
        <begin position="68"/>
        <end position="78"/>
    </location>
</feature>
<keyword evidence="4" id="KW-1134">Transmembrane beta strand</keyword>
<dbReference type="Proteomes" id="UP001242010">
    <property type="component" value="Chromosome"/>
</dbReference>
<keyword evidence="6" id="KW-0472">Membrane</keyword>
<evidence type="ECO:0000256" key="2">
    <source>
        <dbReference type="ARBA" id="ARBA00007613"/>
    </source>
</evidence>
<sequence length="391" mass="43202">MRTFLLGALPCLLLAQAPPLSFDDILQRAQTSPGQYRVEALLAERHRALSGTQGFLREGPSMGLTAGPRTNSATPTTTDQSVDLDLPLFLSPATRHRLEEALGQANPALREAAKIEARFRLRQAYLDAWLAERLLQLREADITTVQAWLKAAQARLEAGADPGFQVSLVEGEVLRAQADLDESRRQRLNAWASLRAMADVPISPVPLADPGDAQVLPSDGLQARFEDGALRQAIQSRLNLEQQALRHQEALATSRWSLRGSYAKEGEERIGKIGLAYRFSRPGEGRAIHRETEATLQAAKRELEIALLELDARFQSAWTRLRTAPPPTLFKGFDRSLKAVSLRLSEGKERPSEALPIRRQLLEAQAASYRRLQAAHLLSAELQALTSEVNP</sequence>
<accession>A0ABN6UZ15</accession>
<evidence type="ECO:0000256" key="3">
    <source>
        <dbReference type="ARBA" id="ARBA00022448"/>
    </source>
</evidence>
<evidence type="ECO:0000256" key="6">
    <source>
        <dbReference type="ARBA" id="ARBA00023136"/>
    </source>
</evidence>
<proteinExistence type="inferred from homology"/>
<dbReference type="RefSeq" id="WP_286354015.1">
    <property type="nucleotide sequence ID" value="NZ_AP027079.1"/>
</dbReference>
<dbReference type="Gene3D" id="1.20.1600.10">
    <property type="entry name" value="Outer membrane efflux proteins (OEP)"/>
    <property type="match status" value="1"/>
</dbReference>
<keyword evidence="7" id="KW-0998">Cell outer membrane</keyword>
<dbReference type="Pfam" id="PF02321">
    <property type="entry name" value="OEP"/>
    <property type="match status" value="1"/>
</dbReference>
<gene>
    <name evidence="9" type="ORF">GETHOR_23970</name>
</gene>
<evidence type="ECO:0000256" key="7">
    <source>
        <dbReference type="ARBA" id="ARBA00023237"/>
    </source>
</evidence>
<keyword evidence="5" id="KW-0812">Transmembrane</keyword>
<dbReference type="PANTHER" id="PTHR30026">
    <property type="entry name" value="OUTER MEMBRANE PROTEIN TOLC"/>
    <property type="match status" value="1"/>
</dbReference>
<comment type="similarity">
    <text evidence="2">Belongs to the outer membrane factor (OMF) (TC 1.B.17) family.</text>
</comment>
<feature type="region of interest" description="Disordered" evidence="8">
    <location>
        <begin position="57"/>
        <end position="78"/>
    </location>
</feature>
<keyword evidence="3" id="KW-0813">Transport</keyword>
<organism evidence="9 10">
    <name type="scientific">Geothrix oryzae</name>
    <dbReference type="NCBI Taxonomy" id="2927975"/>
    <lineage>
        <taxon>Bacteria</taxon>
        <taxon>Pseudomonadati</taxon>
        <taxon>Acidobacteriota</taxon>
        <taxon>Holophagae</taxon>
        <taxon>Holophagales</taxon>
        <taxon>Holophagaceae</taxon>
        <taxon>Geothrix</taxon>
    </lineage>
</organism>
<comment type="subcellular location">
    <subcellularLocation>
        <location evidence="1">Cell outer membrane</location>
    </subcellularLocation>
</comment>
<dbReference type="SUPFAM" id="SSF56954">
    <property type="entry name" value="Outer membrane efflux proteins (OEP)"/>
    <property type="match status" value="1"/>
</dbReference>
<dbReference type="EMBL" id="AP027079">
    <property type="protein sequence ID" value="BDU70296.1"/>
    <property type="molecule type" value="Genomic_DNA"/>
</dbReference>